<accession>A0A3Q7GCN2</accession>
<comment type="function">
    <text evidence="1">Subunit of the oligosaccharyl transferase (OST) complex that catalyzes the initial transfer of a defined glycan (Glc(3)Man(9)GlcNAc(2) in eukaryotes) from the lipid carrier dolichol-pyrophosphate to an asparagine residue within an Asn-X-Ser/Thr consensus motif in nascent polypeptide chains, the first step in protein N-glycosylation. N-glycosylation occurs cotranslationally and the complex associates with the Sec61 complex at the channel-forming translocon complex that mediates protein translocation across the endoplasmic reticulum (ER). All subunits are required for a maximal enzyme activity.</text>
</comment>
<comment type="similarity">
    <text evidence="4">Belongs to the OST1 family.</text>
</comment>
<dbReference type="Gene3D" id="3.10.50.40">
    <property type="match status" value="1"/>
</dbReference>
<evidence type="ECO:0000256" key="4">
    <source>
        <dbReference type="ARBA" id="ARBA00008905"/>
    </source>
</evidence>
<proteinExistence type="inferred from homology"/>
<dbReference type="Gramene" id="Solyc04g082670.3.1">
    <property type="protein sequence ID" value="Solyc04g082670.3.1"/>
    <property type="gene ID" value="Solyc04g082670.3"/>
</dbReference>
<dbReference type="PROSITE" id="PS50059">
    <property type="entry name" value="FKBP_PPIASE"/>
    <property type="match status" value="1"/>
</dbReference>
<reference evidence="12" key="1">
    <citation type="journal article" date="2012" name="Nature">
        <title>The tomato genome sequence provides insights into fleshy fruit evolution.</title>
        <authorList>
            <consortium name="Tomato Genome Consortium"/>
        </authorList>
    </citation>
    <scope>NUCLEOTIDE SEQUENCE [LARGE SCALE GENOMIC DNA]</scope>
    <source>
        <strain evidence="12">cv. Heinz 1706</strain>
    </source>
</reference>
<evidence type="ECO:0000259" key="11">
    <source>
        <dbReference type="PROSITE" id="PS50059"/>
    </source>
</evidence>
<evidence type="ECO:0000256" key="10">
    <source>
        <dbReference type="PROSITE-ProRule" id="PRU00277"/>
    </source>
</evidence>
<dbReference type="Pfam" id="PF00254">
    <property type="entry name" value="FKBP_C"/>
    <property type="match status" value="1"/>
</dbReference>
<evidence type="ECO:0000256" key="2">
    <source>
        <dbReference type="ARBA" id="ARBA00004115"/>
    </source>
</evidence>
<keyword evidence="6" id="KW-0732">Signal</keyword>
<evidence type="ECO:0000313" key="12">
    <source>
        <dbReference type="EnsemblPlants" id="Solyc04g082670.3.1"/>
    </source>
</evidence>
<evidence type="ECO:0000256" key="5">
    <source>
        <dbReference type="ARBA" id="ARBA00022692"/>
    </source>
</evidence>
<comment type="pathway">
    <text evidence="3">Protein modification; protein glycosylation.</text>
</comment>
<protein>
    <recommendedName>
        <fullName evidence="10">peptidylprolyl isomerase</fullName>
        <ecNumber evidence="10">5.2.1.8</ecNumber>
    </recommendedName>
</protein>
<evidence type="ECO:0000313" key="13">
    <source>
        <dbReference type="Proteomes" id="UP000004994"/>
    </source>
</evidence>
<dbReference type="STRING" id="4081.A0A3Q7GCN2"/>
<dbReference type="EC" id="5.2.1.8" evidence="10"/>
<dbReference type="Pfam" id="PF04597">
    <property type="entry name" value="Ribophorin_I"/>
    <property type="match status" value="1"/>
</dbReference>
<dbReference type="InterPro" id="IPR007676">
    <property type="entry name" value="Ribophorin_I"/>
</dbReference>
<keyword evidence="10" id="KW-0697">Rotamase</keyword>
<keyword evidence="10" id="KW-0413">Isomerase</keyword>
<evidence type="ECO:0000256" key="6">
    <source>
        <dbReference type="ARBA" id="ARBA00022729"/>
    </source>
</evidence>
<dbReference type="GO" id="GO:0003755">
    <property type="term" value="F:peptidyl-prolyl cis-trans isomerase activity"/>
    <property type="evidence" value="ECO:0007669"/>
    <property type="project" value="UniProtKB-KW"/>
</dbReference>
<evidence type="ECO:0000256" key="1">
    <source>
        <dbReference type="ARBA" id="ARBA00002791"/>
    </source>
</evidence>
<organism evidence="12">
    <name type="scientific">Solanum lycopersicum</name>
    <name type="common">Tomato</name>
    <name type="synonym">Lycopersicon esculentum</name>
    <dbReference type="NCBI Taxonomy" id="4081"/>
    <lineage>
        <taxon>Eukaryota</taxon>
        <taxon>Viridiplantae</taxon>
        <taxon>Streptophyta</taxon>
        <taxon>Embryophyta</taxon>
        <taxon>Tracheophyta</taxon>
        <taxon>Spermatophyta</taxon>
        <taxon>Magnoliopsida</taxon>
        <taxon>eudicotyledons</taxon>
        <taxon>Gunneridae</taxon>
        <taxon>Pentapetalae</taxon>
        <taxon>asterids</taxon>
        <taxon>lamiids</taxon>
        <taxon>Solanales</taxon>
        <taxon>Solanaceae</taxon>
        <taxon>Solanoideae</taxon>
        <taxon>Solaneae</taxon>
        <taxon>Solanum</taxon>
        <taxon>Solanum subgen. Lycopersicon</taxon>
    </lineage>
</organism>
<evidence type="ECO:0000256" key="9">
    <source>
        <dbReference type="ARBA" id="ARBA00023136"/>
    </source>
</evidence>
<name>A0A3Q7GCN2_SOLLC</name>
<dbReference type="PANTHER" id="PTHR21049:SF0">
    <property type="entry name" value="DOLICHYL-DIPHOSPHOOLIGOSACCHARIDE--PROTEIN GLYCOSYLTRANSFERASE SUBUNIT 1"/>
    <property type="match status" value="1"/>
</dbReference>
<dbReference type="InterPro" id="IPR046357">
    <property type="entry name" value="PPIase_dom_sf"/>
</dbReference>
<keyword evidence="5" id="KW-0812">Transmembrane</keyword>
<comment type="catalytic activity">
    <reaction evidence="10">
        <text>[protein]-peptidylproline (omega=180) = [protein]-peptidylproline (omega=0)</text>
        <dbReference type="Rhea" id="RHEA:16237"/>
        <dbReference type="Rhea" id="RHEA-COMP:10747"/>
        <dbReference type="Rhea" id="RHEA-COMP:10748"/>
        <dbReference type="ChEBI" id="CHEBI:83833"/>
        <dbReference type="ChEBI" id="CHEBI:83834"/>
        <dbReference type="EC" id="5.2.1.8"/>
    </reaction>
</comment>
<keyword evidence="13" id="KW-1185">Reference proteome</keyword>
<reference evidence="12" key="2">
    <citation type="submission" date="2019-01" db="UniProtKB">
        <authorList>
            <consortium name="EnsemblPlants"/>
        </authorList>
    </citation>
    <scope>IDENTIFICATION</scope>
    <source>
        <strain evidence="12">cv. Heinz 1706</strain>
    </source>
</reference>
<dbReference type="GO" id="GO:0008250">
    <property type="term" value="C:oligosaccharyltransferase complex"/>
    <property type="evidence" value="ECO:0000318"/>
    <property type="project" value="GO_Central"/>
</dbReference>
<dbReference type="InParanoid" id="A0A3Q7GCN2"/>
<dbReference type="Proteomes" id="UP000004994">
    <property type="component" value="Chromosome 4"/>
</dbReference>
<dbReference type="SUPFAM" id="SSF54534">
    <property type="entry name" value="FKBP-like"/>
    <property type="match status" value="1"/>
</dbReference>
<evidence type="ECO:0000256" key="8">
    <source>
        <dbReference type="ARBA" id="ARBA00022989"/>
    </source>
</evidence>
<dbReference type="InterPro" id="IPR001179">
    <property type="entry name" value="PPIase_FKBP_dom"/>
</dbReference>
<dbReference type="AlphaFoldDB" id="A0A3Q7GCN2"/>
<dbReference type="PaxDb" id="4081-Solyc04g082670.2.1"/>
<keyword evidence="7" id="KW-0256">Endoplasmic reticulum</keyword>
<dbReference type="FunFam" id="3.10.50.40:FF:000036">
    <property type="entry name" value="Peptidylprolyl isomerase"/>
    <property type="match status" value="1"/>
</dbReference>
<keyword evidence="8" id="KW-1133">Transmembrane helix</keyword>
<feature type="domain" description="PPIase FKBP-type" evidence="11">
    <location>
        <begin position="99"/>
        <end position="206"/>
    </location>
</feature>
<keyword evidence="9" id="KW-0472">Membrane</keyword>
<comment type="subcellular location">
    <subcellularLocation>
        <location evidence="2">Endoplasmic reticulum membrane</location>
        <topology evidence="2">Single-pass type I membrane protein</topology>
    </subcellularLocation>
</comment>
<dbReference type="FunCoup" id="A0A3Q7GCN2">
    <property type="interactions" value="3911"/>
</dbReference>
<sequence>MAATLSIQGSCIIRNSSNSSNAHTEQQVKKVFLQLPVSRRSVILISVLPLSLNLVPQPSTARERRNKKNIPLEDYQTTSADGLKYYDILEGKGPVAEKGSTVQVHFDCVYRNITAVSSRESKLLAGNRIISQPYEFQVGAPPGKERKRDFVDNPNGLFSAQAAPKPPKAMYTITEGMKVGGKRTVIVPPEAGYGSRGMNEIPIDLTSQVVRVTANLKIENTGNDPISEVLLPFGDHQAKDLAFLVATTSEGKGKTKTSSNSLPIKLVNPEGMPPSLTWYSVSLPKELAKGQSLNLEVRTAFTHALQPFPEKITQADIQLLVFQESAYYISPYAVNVQSLSVKLPEPKVESYTKLENTKFSGSEIKYGPYENLPPFSFSHIAVHFVSNKPFAVAQELVREIEVSHWGNVQITEHYNLVNAGARSSGEFSRLEYQARPHLRGASSFGHLVAKLPPRAHSIYYRDEIGNISTSNLWGDSSKTLLQIEPRYPMFGGWKTSFTIGYGLPLRDYLFRAEGKRFLNISFGCPIEEVVVENLVVKVVLPEGSKDISVSVPFPVKESRDTKFSNLDMIGRPVVVLEKTNAVHEHNQYFQVYKFIYNAVERTVLTDEAFVTGLLQWDEVQTALQQIQSIMNHCLGIHDKLEASLRDLSRTGDVQACKAARKSADNMLKELLKDLKPLVSFLQSSPLSASLYSKVEDVVAKEKELQEKLIVKHTTVTDSYEKKSGGRDIENRIAPIQQRIRALRQEIDDLLEIIDEI</sequence>
<dbReference type="EnsemblPlants" id="Solyc04g082670.3.1">
    <property type="protein sequence ID" value="Solyc04g082670.3.1"/>
    <property type="gene ID" value="Solyc04g082670.3"/>
</dbReference>
<evidence type="ECO:0000256" key="7">
    <source>
        <dbReference type="ARBA" id="ARBA00022824"/>
    </source>
</evidence>
<evidence type="ECO:0000256" key="3">
    <source>
        <dbReference type="ARBA" id="ARBA00004922"/>
    </source>
</evidence>
<dbReference type="UniPathway" id="UPA00378"/>
<dbReference type="OMA" id="CQCLATH"/>
<dbReference type="GO" id="GO:0018279">
    <property type="term" value="P:protein N-linked glycosylation via asparagine"/>
    <property type="evidence" value="ECO:0000318"/>
    <property type="project" value="GO_Central"/>
</dbReference>
<dbReference type="PANTHER" id="PTHR21049">
    <property type="entry name" value="RIBOPHORIN I"/>
    <property type="match status" value="1"/>
</dbReference>